<dbReference type="Proteomes" id="UP001597114">
    <property type="component" value="Unassembled WGS sequence"/>
</dbReference>
<name>A0ABW4F3M9_9PSEU</name>
<evidence type="ECO:0000256" key="1">
    <source>
        <dbReference type="SAM" id="MobiDB-lite"/>
    </source>
</evidence>
<proteinExistence type="predicted"/>
<reference evidence="3" key="1">
    <citation type="journal article" date="2019" name="Int. J. Syst. Evol. Microbiol.">
        <title>The Global Catalogue of Microorganisms (GCM) 10K type strain sequencing project: providing services to taxonomists for standard genome sequencing and annotation.</title>
        <authorList>
            <consortium name="The Broad Institute Genomics Platform"/>
            <consortium name="The Broad Institute Genome Sequencing Center for Infectious Disease"/>
            <person name="Wu L."/>
            <person name="Ma J."/>
        </authorList>
    </citation>
    <scope>NUCLEOTIDE SEQUENCE [LARGE SCALE GENOMIC DNA]</scope>
    <source>
        <strain evidence="3">CCM 7043</strain>
    </source>
</reference>
<dbReference type="RefSeq" id="WP_344730226.1">
    <property type="nucleotide sequence ID" value="NZ_BAAAUS010000065.1"/>
</dbReference>
<comment type="caution">
    <text evidence="2">The sequence shown here is derived from an EMBL/GenBank/DDBJ whole genome shotgun (WGS) entry which is preliminary data.</text>
</comment>
<feature type="compositionally biased region" description="Basic residues" evidence="1">
    <location>
        <begin position="88"/>
        <end position="99"/>
    </location>
</feature>
<evidence type="ECO:0000313" key="3">
    <source>
        <dbReference type="Proteomes" id="UP001597114"/>
    </source>
</evidence>
<protein>
    <submittedName>
        <fullName evidence="2">Uncharacterized protein</fullName>
    </submittedName>
</protein>
<feature type="region of interest" description="Disordered" evidence="1">
    <location>
        <begin position="53"/>
        <end position="111"/>
    </location>
</feature>
<feature type="compositionally biased region" description="Acidic residues" evidence="1">
    <location>
        <begin position="61"/>
        <end position="82"/>
    </location>
</feature>
<sequence length="111" mass="11898">MAKPLLSGVGASFALALVVRKVMLFLRFLRQLALQVLEALRQLALGLREAAARRRGGGQEAVEDEASDDEAVDDEEAVDEEAPEGRSDRRKRRGGRPRTLRVGGSAAAATG</sequence>
<dbReference type="EMBL" id="JBHUCO010000033">
    <property type="protein sequence ID" value="MFD1521355.1"/>
    <property type="molecule type" value="Genomic_DNA"/>
</dbReference>
<gene>
    <name evidence="2" type="ORF">ACFSJD_27905</name>
</gene>
<evidence type="ECO:0000313" key="2">
    <source>
        <dbReference type="EMBL" id="MFD1521355.1"/>
    </source>
</evidence>
<organism evidence="2 3">
    <name type="scientific">Pseudonocardia yunnanensis</name>
    <dbReference type="NCBI Taxonomy" id="58107"/>
    <lineage>
        <taxon>Bacteria</taxon>
        <taxon>Bacillati</taxon>
        <taxon>Actinomycetota</taxon>
        <taxon>Actinomycetes</taxon>
        <taxon>Pseudonocardiales</taxon>
        <taxon>Pseudonocardiaceae</taxon>
        <taxon>Pseudonocardia</taxon>
    </lineage>
</organism>
<keyword evidence="3" id="KW-1185">Reference proteome</keyword>
<accession>A0ABW4F3M9</accession>